<dbReference type="AlphaFoldDB" id="A0A1V8M5Q3"/>
<organism evidence="1 2">
    <name type="scientific">Methyloprofundus sedimenti</name>
    <dbReference type="NCBI Taxonomy" id="1420851"/>
    <lineage>
        <taxon>Bacteria</taxon>
        <taxon>Pseudomonadati</taxon>
        <taxon>Pseudomonadota</taxon>
        <taxon>Gammaproteobacteria</taxon>
        <taxon>Methylococcales</taxon>
        <taxon>Methylococcaceae</taxon>
        <taxon>Methyloprofundus</taxon>
    </lineage>
</organism>
<dbReference type="EMBL" id="LPUF01000001">
    <property type="protein sequence ID" value="OQK16879.1"/>
    <property type="molecule type" value="Genomic_DNA"/>
</dbReference>
<accession>A0A1V8M5Q3</accession>
<name>A0A1V8M5Q3_9GAMM</name>
<evidence type="ECO:0008006" key="3">
    <source>
        <dbReference type="Google" id="ProtNLM"/>
    </source>
</evidence>
<dbReference type="RefSeq" id="WP_080521497.1">
    <property type="nucleotide sequence ID" value="NZ_LPUF01000001.1"/>
</dbReference>
<keyword evidence="2" id="KW-1185">Reference proteome</keyword>
<dbReference type="Proteomes" id="UP000191980">
    <property type="component" value="Unassembled WGS sequence"/>
</dbReference>
<protein>
    <recommendedName>
        <fullName evidence="3">Transposase IS4-like domain-containing protein</fullName>
    </recommendedName>
</protein>
<proteinExistence type="predicted"/>
<evidence type="ECO:0000313" key="1">
    <source>
        <dbReference type="EMBL" id="OQK16879.1"/>
    </source>
</evidence>
<sequence length="89" mass="9768">MDIIEFPIVRLVGLLSLATGSCVDYTIGPYQGKGTGEASLFSYLIQSLGKHDLLLADRYYTSYANIVLLTRRGTALVFRQQSTEGYSGL</sequence>
<comment type="caution">
    <text evidence="1">The sequence shown here is derived from an EMBL/GenBank/DDBJ whole genome shotgun (WGS) entry which is preliminary data.</text>
</comment>
<dbReference type="STRING" id="1420851.AU255_02965"/>
<reference evidence="1 2" key="1">
    <citation type="submission" date="2015-12" db="EMBL/GenBank/DDBJ databases">
        <authorList>
            <person name="Shamseldin A."/>
            <person name="Moawad H."/>
            <person name="Abd El-Rahim W.M."/>
            <person name="Sadowsky M.J."/>
        </authorList>
    </citation>
    <scope>NUCLEOTIDE SEQUENCE [LARGE SCALE GENOMIC DNA]</scope>
    <source>
        <strain evidence="1 2">WF1</strain>
    </source>
</reference>
<gene>
    <name evidence="1" type="ORF">AU255_02965</name>
</gene>
<evidence type="ECO:0000313" key="2">
    <source>
        <dbReference type="Proteomes" id="UP000191980"/>
    </source>
</evidence>